<feature type="transmembrane region" description="Helical" evidence="1">
    <location>
        <begin position="346"/>
        <end position="367"/>
    </location>
</feature>
<dbReference type="EMBL" id="DVFW01000021">
    <property type="protein sequence ID" value="HIQ80436.1"/>
    <property type="molecule type" value="Genomic_DNA"/>
</dbReference>
<reference evidence="3" key="2">
    <citation type="journal article" date="2021" name="PeerJ">
        <title>Extensive microbial diversity within the chicken gut microbiome revealed by metagenomics and culture.</title>
        <authorList>
            <person name="Gilroy R."/>
            <person name="Ravi A."/>
            <person name="Getino M."/>
            <person name="Pursley I."/>
            <person name="Horton D.L."/>
            <person name="Alikhan N.F."/>
            <person name="Baker D."/>
            <person name="Gharbi K."/>
            <person name="Hall N."/>
            <person name="Watson M."/>
            <person name="Adriaenssens E.M."/>
            <person name="Foster-Nyarko E."/>
            <person name="Jarju S."/>
            <person name="Secka A."/>
            <person name="Antonio M."/>
            <person name="Oren A."/>
            <person name="Chaudhuri R.R."/>
            <person name="La Ragione R."/>
            <person name="Hildebrand F."/>
            <person name="Pallen M.J."/>
        </authorList>
    </citation>
    <scope>NUCLEOTIDE SEQUENCE</scope>
    <source>
        <strain evidence="3">ChiSjej1B19-3389</strain>
    </source>
</reference>
<sequence length="489" mass="55174">MKKSKCNIYKKAHPYTISTYLSRFTYLLILPLLQYLLFAPQSIAEIIGAVGVNILFVLCLVLAAVLEYRSIFYRVLRRGIYLRRGWFARRSAHVPQRCVQSVLVQKNIIPGLFGAQKLHIDTPGSIKNKSDVSLVLSYKQTGRALGILYPQTGVSYVYKSSLRRILLMAATWSNSFTGLLLFAPFVKRVGTILGQEFSEKLYEGVNLGVYIASIGLPPVAAYIAGILVFGYFVAYIVQVARYARFSVEKRQNLLLIRRGLISRSLFVTEVEKINALSGRQSILMLLLRLKSVYIHTIGSGKAKGDKSLLLPAQDKQSLERALANLSGRTLNFTIGIQPPPKRLKNFLYLPLFCLLSVAPAAFLLNALGLFSQILLLLLLFCIPALLMWTAFRVVAFKKTALSYNDKAVMLRGFTRMNITENAVPFEKIQYIQIRQSIFQRRTESCNVKVYIFSESRHAFTVKNLDYAQALQAVQKIEERLFKAVKGTPE</sequence>
<gene>
    <name evidence="3" type="ORF">IAD32_04035</name>
</gene>
<feature type="transmembrane region" description="Helical" evidence="1">
    <location>
        <begin position="373"/>
        <end position="394"/>
    </location>
</feature>
<dbReference type="Pfam" id="PF03703">
    <property type="entry name" value="bPH_2"/>
    <property type="match status" value="3"/>
</dbReference>
<keyword evidence="1" id="KW-0812">Transmembrane</keyword>
<keyword evidence="1" id="KW-0472">Membrane</keyword>
<dbReference type="PANTHER" id="PTHR34473:SF2">
    <property type="entry name" value="UPF0699 TRANSMEMBRANE PROTEIN YDBT"/>
    <property type="match status" value="1"/>
</dbReference>
<dbReference type="Proteomes" id="UP000886787">
    <property type="component" value="Unassembled WGS sequence"/>
</dbReference>
<dbReference type="InterPro" id="IPR005182">
    <property type="entry name" value="YdbS-like_PH"/>
</dbReference>
<protein>
    <submittedName>
        <fullName evidence="3">PH domain-containing protein</fullName>
    </submittedName>
</protein>
<accession>A0A9D1CU65</accession>
<keyword evidence="1" id="KW-1133">Transmembrane helix</keyword>
<feature type="transmembrane region" description="Helical" evidence="1">
    <location>
        <begin position="219"/>
        <end position="240"/>
    </location>
</feature>
<dbReference type="PANTHER" id="PTHR34473">
    <property type="entry name" value="UPF0699 TRANSMEMBRANE PROTEIN YDBS"/>
    <property type="match status" value="1"/>
</dbReference>
<name>A0A9D1CU65_9FIRM</name>
<evidence type="ECO:0000313" key="4">
    <source>
        <dbReference type="Proteomes" id="UP000886787"/>
    </source>
</evidence>
<feature type="domain" description="YdbS-like PH" evidence="2">
    <location>
        <begin position="415"/>
        <end position="471"/>
    </location>
</feature>
<proteinExistence type="predicted"/>
<feature type="transmembrane region" description="Helical" evidence="1">
    <location>
        <begin position="165"/>
        <end position="186"/>
    </location>
</feature>
<organism evidence="3 4">
    <name type="scientific">Candidatus Scatavimonas merdigallinarum</name>
    <dbReference type="NCBI Taxonomy" id="2840914"/>
    <lineage>
        <taxon>Bacteria</taxon>
        <taxon>Bacillati</taxon>
        <taxon>Bacillota</taxon>
        <taxon>Clostridia</taxon>
        <taxon>Eubacteriales</taxon>
        <taxon>Oscillospiraceae</taxon>
        <taxon>Oscillospiraceae incertae sedis</taxon>
        <taxon>Candidatus Scatavimonas</taxon>
    </lineage>
</organism>
<feature type="domain" description="YdbS-like PH" evidence="2">
    <location>
        <begin position="68"/>
        <end position="132"/>
    </location>
</feature>
<feature type="domain" description="YdbS-like PH" evidence="2">
    <location>
        <begin position="248"/>
        <end position="320"/>
    </location>
</feature>
<evidence type="ECO:0000313" key="3">
    <source>
        <dbReference type="EMBL" id="HIQ80436.1"/>
    </source>
</evidence>
<feature type="transmembrane region" description="Helical" evidence="1">
    <location>
        <begin position="20"/>
        <end position="40"/>
    </location>
</feature>
<evidence type="ECO:0000259" key="2">
    <source>
        <dbReference type="Pfam" id="PF03703"/>
    </source>
</evidence>
<feature type="transmembrane region" description="Helical" evidence="1">
    <location>
        <begin position="46"/>
        <end position="68"/>
    </location>
</feature>
<reference evidence="3" key="1">
    <citation type="submission" date="2020-10" db="EMBL/GenBank/DDBJ databases">
        <authorList>
            <person name="Gilroy R."/>
        </authorList>
    </citation>
    <scope>NUCLEOTIDE SEQUENCE</scope>
    <source>
        <strain evidence="3">ChiSjej1B19-3389</strain>
    </source>
</reference>
<dbReference type="AlphaFoldDB" id="A0A9D1CU65"/>
<comment type="caution">
    <text evidence="3">The sequence shown here is derived from an EMBL/GenBank/DDBJ whole genome shotgun (WGS) entry which is preliminary data.</text>
</comment>
<evidence type="ECO:0000256" key="1">
    <source>
        <dbReference type="SAM" id="Phobius"/>
    </source>
</evidence>